<organism evidence="5 6">
    <name type="scientific">Pocillopora meandrina</name>
    <dbReference type="NCBI Taxonomy" id="46732"/>
    <lineage>
        <taxon>Eukaryota</taxon>
        <taxon>Metazoa</taxon>
        <taxon>Cnidaria</taxon>
        <taxon>Anthozoa</taxon>
        <taxon>Hexacorallia</taxon>
        <taxon>Scleractinia</taxon>
        <taxon>Astrocoeniina</taxon>
        <taxon>Pocilloporidae</taxon>
        <taxon>Pocillopora</taxon>
    </lineage>
</organism>
<sequence>MAFHINNKFAQVALVIVLSLLRLTLQQQHPGFLFENGDYTYKIVLPSDDSRTWYEAEEICREYEGGHLASISNEAENQYLNEKIQLLSSSPREPEQLWLGGIDEDGHAYKWVDGKTFQYDAAFWAPGEANTEPYNEYEICIAMKSTGDLGDWREDDCYKPKGYICKIEGIPKRLLEHKRFGYEFDQGTFIYKFFFIQYEMLTWPEAEIYCREVEGGHLASIRTLKENKYIERKLRMLRYYYGYSKWWIGASDLENEGQFNWTDGKPFAIQHWVPREPSGRHRGREEDCAVITADPYWGRWRDEYCLHHLPFICKIRVCSQRADIAFIVDASKSVKLSGFRSSKEFIKAVLQRFKVSQANVHVGLIRFSTRAKIIFNFEEHYSMNDLNAAIDAMEWSKGSTYTNRALKLAREQLFLEKENGGTARADIPKFLVVMTDGISRNPTMTAKEATELKKKGVHIVVVGVGFMRKRSELLSIASSRWDVITTRSFKTLKRIVAITKEKVCGGE</sequence>
<evidence type="ECO:0000259" key="3">
    <source>
        <dbReference type="PROSITE" id="PS50041"/>
    </source>
</evidence>
<keyword evidence="1" id="KW-1015">Disulfide bond</keyword>
<dbReference type="EMBL" id="CALNXJ010000007">
    <property type="protein sequence ID" value="CAH3044462.1"/>
    <property type="molecule type" value="Genomic_DNA"/>
</dbReference>
<keyword evidence="2" id="KW-0732">Signal</keyword>
<dbReference type="Proteomes" id="UP001159428">
    <property type="component" value="Unassembled WGS sequence"/>
</dbReference>
<dbReference type="InterPro" id="IPR002035">
    <property type="entry name" value="VWF_A"/>
</dbReference>
<dbReference type="SMART" id="SM00034">
    <property type="entry name" value="CLECT"/>
    <property type="match status" value="2"/>
</dbReference>
<evidence type="ECO:0000259" key="4">
    <source>
        <dbReference type="PROSITE" id="PS50234"/>
    </source>
</evidence>
<dbReference type="Pfam" id="PF00059">
    <property type="entry name" value="Lectin_C"/>
    <property type="match status" value="2"/>
</dbReference>
<feature type="signal peptide" evidence="2">
    <location>
        <begin position="1"/>
        <end position="26"/>
    </location>
</feature>
<dbReference type="InterPro" id="IPR050111">
    <property type="entry name" value="C-type_lectin/snaclec_domain"/>
</dbReference>
<feature type="domain" description="VWFA" evidence="4">
    <location>
        <begin position="323"/>
        <end position="503"/>
    </location>
</feature>
<dbReference type="PRINTS" id="PR01504">
    <property type="entry name" value="PNCREATITSAP"/>
</dbReference>
<dbReference type="PRINTS" id="PR00453">
    <property type="entry name" value="VWFADOMAIN"/>
</dbReference>
<reference evidence="5 6" key="1">
    <citation type="submission" date="2022-05" db="EMBL/GenBank/DDBJ databases">
        <authorList>
            <consortium name="Genoscope - CEA"/>
            <person name="William W."/>
        </authorList>
    </citation>
    <scope>NUCLEOTIDE SEQUENCE [LARGE SCALE GENOMIC DNA]</scope>
</reference>
<name>A0AAU9W5J4_9CNID</name>
<evidence type="ECO:0008006" key="7">
    <source>
        <dbReference type="Google" id="ProtNLM"/>
    </source>
</evidence>
<feature type="domain" description="C-type lectin" evidence="3">
    <location>
        <begin position="189"/>
        <end position="314"/>
    </location>
</feature>
<dbReference type="CDD" id="cd01450">
    <property type="entry name" value="vWFA_subfamily_ECM"/>
    <property type="match status" value="1"/>
</dbReference>
<dbReference type="PROSITE" id="PS50041">
    <property type="entry name" value="C_TYPE_LECTIN_2"/>
    <property type="match status" value="2"/>
</dbReference>
<dbReference type="InterPro" id="IPR016186">
    <property type="entry name" value="C-type_lectin-like/link_sf"/>
</dbReference>
<evidence type="ECO:0000256" key="1">
    <source>
        <dbReference type="ARBA" id="ARBA00023157"/>
    </source>
</evidence>
<dbReference type="AlphaFoldDB" id="A0AAU9W5J4"/>
<dbReference type="CDD" id="cd00037">
    <property type="entry name" value="CLECT"/>
    <property type="match status" value="2"/>
</dbReference>
<dbReference type="PROSITE" id="PS00615">
    <property type="entry name" value="C_TYPE_LECTIN_1"/>
    <property type="match status" value="1"/>
</dbReference>
<dbReference type="PROSITE" id="PS50234">
    <property type="entry name" value="VWFA"/>
    <property type="match status" value="1"/>
</dbReference>
<protein>
    <recommendedName>
        <fullName evidence="7">C-type lectin</fullName>
    </recommendedName>
</protein>
<accession>A0AAU9W5J4</accession>
<comment type="caution">
    <text evidence="5">The sequence shown here is derived from an EMBL/GenBank/DDBJ whole genome shotgun (WGS) entry which is preliminary data.</text>
</comment>
<feature type="chain" id="PRO_5043717786" description="C-type lectin" evidence="2">
    <location>
        <begin position="27"/>
        <end position="507"/>
    </location>
</feature>
<dbReference type="SMART" id="SM00327">
    <property type="entry name" value="VWA"/>
    <property type="match status" value="1"/>
</dbReference>
<dbReference type="Pfam" id="PF00092">
    <property type="entry name" value="VWA"/>
    <property type="match status" value="1"/>
</dbReference>
<gene>
    <name evidence="5" type="ORF">PMEA_00031197</name>
</gene>
<dbReference type="InterPro" id="IPR036465">
    <property type="entry name" value="vWFA_dom_sf"/>
</dbReference>
<dbReference type="Gene3D" id="3.40.50.410">
    <property type="entry name" value="von Willebrand factor, type A domain"/>
    <property type="match status" value="1"/>
</dbReference>
<keyword evidence="6" id="KW-1185">Reference proteome</keyword>
<proteinExistence type="predicted"/>
<dbReference type="InterPro" id="IPR001304">
    <property type="entry name" value="C-type_lectin-like"/>
</dbReference>
<feature type="domain" description="C-type lectin" evidence="3">
    <location>
        <begin position="36"/>
        <end position="166"/>
    </location>
</feature>
<evidence type="ECO:0000256" key="2">
    <source>
        <dbReference type="SAM" id="SignalP"/>
    </source>
</evidence>
<dbReference type="PANTHER" id="PTHR22803">
    <property type="entry name" value="MANNOSE, PHOSPHOLIPASE, LECTIN RECEPTOR RELATED"/>
    <property type="match status" value="1"/>
</dbReference>
<dbReference type="SUPFAM" id="SSF56436">
    <property type="entry name" value="C-type lectin-like"/>
    <property type="match status" value="2"/>
</dbReference>
<dbReference type="InterPro" id="IPR018378">
    <property type="entry name" value="C-type_lectin_CS"/>
</dbReference>
<dbReference type="InterPro" id="IPR016187">
    <property type="entry name" value="CTDL_fold"/>
</dbReference>
<dbReference type="Gene3D" id="3.10.100.10">
    <property type="entry name" value="Mannose-Binding Protein A, subunit A"/>
    <property type="match status" value="2"/>
</dbReference>
<dbReference type="SUPFAM" id="SSF53300">
    <property type="entry name" value="vWA-like"/>
    <property type="match status" value="1"/>
</dbReference>
<evidence type="ECO:0000313" key="6">
    <source>
        <dbReference type="Proteomes" id="UP001159428"/>
    </source>
</evidence>
<evidence type="ECO:0000313" key="5">
    <source>
        <dbReference type="EMBL" id="CAH3044462.1"/>
    </source>
</evidence>